<evidence type="ECO:0000313" key="8">
    <source>
        <dbReference type="EMBL" id="UFP95847.1"/>
    </source>
</evidence>
<evidence type="ECO:0000256" key="6">
    <source>
        <dbReference type="SAM" id="Phobius"/>
    </source>
</evidence>
<comment type="subcellular location">
    <subcellularLocation>
        <location evidence="1">Cell membrane</location>
    </subcellularLocation>
</comment>
<evidence type="ECO:0000259" key="7">
    <source>
        <dbReference type="Pfam" id="PF13190"/>
    </source>
</evidence>
<feature type="domain" description="PDGLE" evidence="7">
    <location>
        <begin position="6"/>
        <end position="98"/>
    </location>
</feature>
<dbReference type="EMBL" id="CP063845">
    <property type="protein sequence ID" value="UFP95847.1"/>
    <property type="molecule type" value="Genomic_DNA"/>
</dbReference>
<organism evidence="8 9">
    <name type="scientific">Gloeobacter morelensis MG652769</name>
    <dbReference type="NCBI Taxonomy" id="2781736"/>
    <lineage>
        <taxon>Bacteria</taxon>
        <taxon>Bacillati</taxon>
        <taxon>Cyanobacteriota</taxon>
        <taxon>Cyanophyceae</taxon>
        <taxon>Gloeobacterales</taxon>
        <taxon>Gloeobacteraceae</taxon>
        <taxon>Gloeobacter</taxon>
        <taxon>Gloeobacter morelensis</taxon>
    </lineage>
</organism>
<dbReference type="RefSeq" id="WP_230843073.1">
    <property type="nucleotide sequence ID" value="NZ_CP063845.1"/>
</dbReference>
<evidence type="ECO:0000256" key="3">
    <source>
        <dbReference type="ARBA" id="ARBA00022692"/>
    </source>
</evidence>
<protein>
    <submittedName>
        <fullName evidence="8">PDGLE domain-containing protein</fullName>
    </submittedName>
</protein>
<keyword evidence="9" id="KW-1185">Reference proteome</keyword>
<feature type="transmembrane region" description="Helical" evidence="6">
    <location>
        <begin position="75"/>
        <end position="97"/>
    </location>
</feature>
<dbReference type="Pfam" id="PF13190">
    <property type="entry name" value="PDGLE"/>
    <property type="match status" value="1"/>
</dbReference>
<gene>
    <name evidence="8" type="ORF">ISF26_06365</name>
</gene>
<proteinExistence type="predicted"/>
<keyword evidence="5 6" id="KW-0472">Membrane</keyword>
<keyword evidence="3 6" id="KW-0812">Transmembrane</keyword>
<evidence type="ECO:0000313" key="9">
    <source>
        <dbReference type="Proteomes" id="UP001054846"/>
    </source>
</evidence>
<keyword evidence="2" id="KW-1003">Cell membrane</keyword>
<evidence type="ECO:0000256" key="1">
    <source>
        <dbReference type="ARBA" id="ARBA00004236"/>
    </source>
</evidence>
<reference evidence="8 9" key="1">
    <citation type="journal article" date="2021" name="Genome Biol. Evol.">
        <title>Complete Genome Sequencing of a Novel Gloeobacter Species from a Waterfall Cave in Mexico.</title>
        <authorList>
            <person name="Saw J.H."/>
            <person name="Cardona T."/>
            <person name="Montejano G."/>
        </authorList>
    </citation>
    <scope>NUCLEOTIDE SEQUENCE [LARGE SCALE GENOMIC DNA]</scope>
    <source>
        <strain evidence="8">MG652769</strain>
    </source>
</reference>
<evidence type="ECO:0000256" key="4">
    <source>
        <dbReference type="ARBA" id="ARBA00022989"/>
    </source>
</evidence>
<evidence type="ECO:0000256" key="2">
    <source>
        <dbReference type="ARBA" id="ARBA00022475"/>
    </source>
</evidence>
<keyword evidence="4 6" id="KW-1133">Transmembrane helix</keyword>
<dbReference type="Proteomes" id="UP001054846">
    <property type="component" value="Chromosome"/>
</dbReference>
<accession>A0ABY3PQG1</accession>
<sequence>MGARGRWVVAGLGLALLVAIVSPLASPDPDGLERVAAEQGFAQREVPSWAEQLPFAEWFAGYALRGLADPAAAKIAAGITGTLVVFGLAWGAGAVLARARGARRP</sequence>
<dbReference type="InterPro" id="IPR025937">
    <property type="entry name" value="PDGLE_dom"/>
</dbReference>
<name>A0ABY3PQG1_9CYAN</name>
<evidence type="ECO:0000256" key="5">
    <source>
        <dbReference type="ARBA" id="ARBA00023136"/>
    </source>
</evidence>